<dbReference type="Gene3D" id="3.30.420.10">
    <property type="entry name" value="Ribonuclease H-like superfamily/Ribonuclease H"/>
    <property type="match status" value="1"/>
</dbReference>
<evidence type="ECO:0000313" key="1">
    <source>
        <dbReference type="EMBL" id="MCZ0926473.1"/>
    </source>
</evidence>
<dbReference type="InterPro" id="IPR036397">
    <property type="entry name" value="RNaseH_sf"/>
</dbReference>
<sequence length="158" mass="16770">MTIIAGIDPGLKGGISCIDTEGEVWAEPLPHIGKEVDLHSILSALAPPDEVESVIVERLGIRPGQSAQSGATQGINWGRLIGGLEVAGYSIRLVRPQDWKTKVLRGTKKDKSDAIAFVSRAYPGVNLKPGKCRTPQDGLADAVCIAEYGRQLMNKGAA</sequence>
<dbReference type="RefSeq" id="WP_268901304.1">
    <property type="nucleotide sequence ID" value="NZ_JAKNQT010000001.1"/>
</dbReference>
<name>A0ABT4IS30_9GAMM</name>
<dbReference type="EMBL" id="JAKNQU010000002">
    <property type="protein sequence ID" value="MCZ0926473.1"/>
    <property type="molecule type" value="Genomic_DNA"/>
</dbReference>
<dbReference type="CDD" id="cd22992">
    <property type="entry name" value="MOC1"/>
    <property type="match status" value="1"/>
</dbReference>
<dbReference type="InterPro" id="IPR012337">
    <property type="entry name" value="RNaseH-like_sf"/>
</dbReference>
<dbReference type="Proteomes" id="UP001321125">
    <property type="component" value="Unassembled WGS sequence"/>
</dbReference>
<comment type="caution">
    <text evidence="1">The sequence shown here is derived from an EMBL/GenBank/DDBJ whole genome shotgun (WGS) entry which is preliminary data.</text>
</comment>
<evidence type="ECO:0000313" key="2">
    <source>
        <dbReference type="Proteomes" id="UP001321125"/>
    </source>
</evidence>
<accession>A0ABT4IS30</accession>
<proteinExistence type="predicted"/>
<gene>
    <name evidence="1" type="ORF">L0635_05170</name>
</gene>
<reference evidence="1 2" key="1">
    <citation type="submission" date="2022-02" db="EMBL/GenBank/DDBJ databases">
        <title>Study of halophilic communities from a Mexican lake.</title>
        <authorList>
            <person name="Hernandez-Soto L.M."/>
            <person name="Martinez-Abarca F."/>
            <person name="Ramirez-Saad H.C."/>
            <person name="Aguirre-Garrido J.F."/>
        </authorList>
    </citation>
    <scope>NUCLEOTIDE SEQUENCE [LARGE SCALE GENOMIC DNA]</scope>
    <source>
        <strain evidence="1 2">Hjan13</strain>
    </source>
</reference>
<organism evidence="1 2">
    <name type="scientific">Vreelandella janggokensis</name>
    <dbReference type="NCBI Taxonomy" id="370767"/>
    <lineage>
        <taxon>Bacteria</taxon>
        <taxon>Pseudomonadati</taxon>
        <taxon>Pseudomonadota</taxon>
        <taxon>Gammaproteobacteria</taxon>
        <taxon>Oceanospirillales</taxon>
        <taxon>Halomonadaceae</taxon>
        <taxon>Vreelandella</taxon>
    </lineage>
</organism>
<keyword evidence="2" id="KW-1185">Reference proteome</keyword>
<protein>
    <submittedName>
        <fullName evidence="1">Uncharacterized protein</fullName>
    </submittedName>
</protein>
<dbReference type="SUPFAM" id="SSF53098">
    <property type="entry name" value="Ribonuclease H-like"/>
    <property type="match status" value="1"/>
</dbReference>